<protein>
    <submittedName>
        <fullName evidence="4">Uncharacterized protein</fullName>
    </submittedName>
</protein>
<dbReference type="EMBL" id="LSSN01000551">
    <property type="protein sequence ID" value="OMJ23372.1"/>
    <property type="molecule type" value="Genomic_DNA"/>
</dbReference>
<keyword evidence="2" id="KW-0812">Transmembrane</keyword>
<reference evidence="4 5" key="1">
    <citation type="submission" date="2017-01" db="EMBL/GenBank/DDBJ databases">
        <authorList>
            <person name="Mah S.A."/>
            <person name="Swanson W.J."/>
            <person name="Moy G.W."/>
            <person name="Vacquier V.D."/>
        </authorList>
    </citation>
    <scope>NUCLEOTIDE SEQUENCE [LARGE SCALE GENOMIC DNA]</scope>
    <source>
        <strain evidence="4 5">GSMNP</strain>
    </source>
</reference>
<sequence>MMIFSKQDFKPPPPPTQKNIQDADAIPKTVAIQLLLAKIHTGCFQLVLYPFFSFITTSLSISFTLHVF</sequence>
<evidence type="ECO:0000313" key="4">
    <source>
        <dbReference type="EMBL" id="OMJ23372.1"/>
    </source>
</evidence>
<gene>
    <name evidence="4" type="ORF">AYI70_g2298</name>
    <name evidence="3" type="ORF">AYI70_g9296</name>
</gene>
<organism evidence="4 5">
    <name type="scientific">Smittium culicis</name>
    <dbReference type="NCBI Taxonomy" id="133412"/>
    <lineage>
        <taxon>Eukaryota</taxon>
        <taxon>Fungi</taxon>
        <taxon>Fungi incertae sedis</taxon>
        <taxon>Zoopagomycota</taxon>
        <taxon>Kickxellomycotina</taxon>
        <taxon>Harpellomycetes</taxon>
        <taxon>Harpellales</taxon>
        <taxon>Legeriomycetaceae</taxon>
        <taxon>Smittium</taxon>
    </lineage>
</organism>
<dbReference type="EMBL" id="LSSN01004121">
    <property type="protein sequence ID" value="OMJ12141.1"/>
    <property type="molecule type" value="Genomic_DNA"/>
</dbReference>
<dbReference type="AlphaFoldDB" id="A0A1R1Y8V8"/>
<accession>A0A1R1Y8V8</accession>
<dbReference type="Proteomes" id="UP000187283">
    <property type="component" value="Unassembled WGS sequence"/>
</dbReference>
<name>A0A1R1Y8V8_9FUNG</name>
<evidence type="ECO:0000313" key="3">
    <source>
        <dbReference type="EMBL" id="OMJ12141.1"/>
    </source>
</evidence>
<keyword evidence="2" id="KW-0472">Membrane</keyword>
<evidence type="ECO:0000256" key="2">
    <source>
        <dbReference type="SAM" id="Phobius"/>
    </source>
</evidence>
<comment type="caution">
    <text evidence="4">The sequence shown here is derived from an EMBL/GenBank/DDBJ whole genome shotgun (WGS) entry which is preliminary data.</text>
</comment>
<keyword evidence="5" id="KW-1185">Reference proteome</keyword>
<feature type="region of interest" description="Disordered" evidence="1">
    <location>
        <begin position="1"/>
        <end position="20"/>
    </location>
</feature>
<proteinExistence type="predicted"/>
<keyword evidence="2" id="KW-1133">Transmembrane helix</keyword>
<evidence type="ECO:0000313" key="5">
    <source>
        <dbReference type="Proteomes" id="UP000187283"/>
    </source>
</evidence>
<feature type="transmembrane region" description="Helical" evidence="2">
    <location>
        <begin position="46"/>
        <end position="67"/>
    </location>
</feature>
<evidence type="ECO:0000256" key="1">
    <source>
        <dbReference type="SAM" id="MobiDB-lite"/>
    </source>
</evidence>